<dbReference type="Gene3D" id="3.10.450.50">
    <property type="match status" value="1"/>
</dbReference>
<dbReference type="InterPro" id="IPR009959">
    <property type="entry name" value="Cyclase_SnoaL-like"/>
</dbReference>
<dbReference type="PANTHER" id="PTHR38436:SF1">
    <property type="entry name" value="ESTER CYCLASE"/>
    <property type="match status" value="1"/>
</dbReference>
<keyword evidence="2" id="KW-1185">Reference proteome</keyword>
<dbReference type="GO" id="GO:0030638">
    <property type="term" value="P:polyketide metabolic process"/>
    <property type="evidence" value="ECO:0007669"/>
    <property type="project" value="InterPro"/>
</dbReference>
<reference evidence="1 2" key="1">
    <citation type="submission" date="2016-10" db="EMBL/GenBank/DDBJ databases">
        <authorList>
            <person name="de Groot N.N."/>
        </authorList>
    </citation>
    <scope>NUCLEOTIDE SEQUENCE [LARGE SCALE GENOMIC DNA]</scope>
    <source>
        <strain evidence="1 2">MP1X4</strain>
    </source>
</reference>
<accession>A0A1H1ZYJ4</accession>
<proteinExistence type="predicted"/>
<name>A0A1H1ZYJ4_MUCMA</name>
<dbReference type="PANTHER" id="PTHR38436">
    <property type="entry name" value="POLYKETIDE CYCLASE SNOAL-LIKE DOMAIN"/>
    <property type="match status" value="1"/>
</dbReference>
<gene>
    <name evidence="1" type="ORF">SAMN05216490_3307</name>
</gene>
<dbReference type="AlphaFoldDB" id="A0A1H1ZYJ4"/>
<dbReference type="RefSeq" id="WP_091375255.1">
    <property type="nucleotide sequence ID" value="NZ_LT629740.1"/>
</dbReference>
<dbReference type="STRING" id="652787.SAMN05216490_3307"/>
<evidence type="ECO:0000313" key="2">
    <source>
        <dbReference type="Proteomes" id="UP000199679"/>
    </source>
</evidence>
<dbReference type="OrthoDB" id="7876517at2"/>
<sequence length="142" mass="15791">MTAQEELNKATVLRFNREVLENGSIDAINELIAPDFINYTAPPGTPNGPQGIIDFTINMMHKALTGISVKIHDQVIENDKVVTRKTIYGTHIGNFMGVAPSNEQVAINIIDIITVKNGQYTEHWSIRDAQDMINKSTKANNR</sequence>
<protein>
    <submittedName>
        <fullName evidence="1">Predicted ester cyclase</fullName>
    </submittedName>
</protein>
<dbReference type="InterPro" id="IPR032710">
    <property type="entry name" value="NTF2-like_dom_sf"/>
</dbReference>
<dbReference type="Proteomes" id="UP000199679">
    <property type="component" value="Chromosome I"/>
</dbReference>
<dbReference type="Pfam" id="PF07366">
    <property type="entry name" value="SnoaL"/>
    <property type="match status" value="1"/>
</dbReference>
<dbReference type="EMBL" id="LT629740">
    <property type="protein sequence ID" value="SDT38871.1"/>
    <property type="molecule type" value="Genomic_DNA"/>
</dbReference>
<evidence type="ECO:0000313" key="1">
    <source>
        <dbReference type="EMBL" id="SDT38871.1"/>
    </source>
</evidence>
<dbReference type="SUPFAM" id="SSF54427">
    <property type="entry name" value="NTF2-like"/>
    <property type="match status" value="1"/>
</dbReference>
<organism evidence="1 2">
    <name type="scientific">Mucilaginibacter mallensis</name>
    <dbReference type="NCBI Taxonomy" id="652787"/>
    <lineage>
        <taxon>Bacteria</taxon>
        <taxon>Pseudomonadati</taxon>
        <taxon>Bacteroidota</taxon>
        <taxon>Sphingobacteriia</taxon>
        <taxon>Sphingobacteriales</taxon>
        <taxon>Sphingobacteriaceae</taxon>
        <taxon>Mucilaginibacter</taxon>
    </lineage>
</organism>